<dbReference type="PANTHER" id="PTHR39535">
    <property type="entry name" value="SPORULATION-DELAYING PROTEIN SDPB"/>
    <property type="match status" value="1"/>
</dbReference>
<evidence type="ECO:0000256" key="1">
    <source>
        <dbReference type="ARBA" id="ARBA00004127"/>
    </source>
</evidence>
<feature type="transmembrane region" description="Helical" evidence="5">
    <location>
        <begin position="277"/>
        <end position="296"/>
    </location>
</feature>
<evidence type="ECO:0000259" key="6">
    <source>
        <dbReference type="SMART" id="SM00752"/>
    </source>
</evidence>
<feature type="transmembrane region" description="Helical" evidence="5">
    <location>
        <begin position="254"/>
        <end position="271"/>
    </location>
</feature>
<keyword evidence="3 5" id="KW-1133">Transmembrane helix</keyword>
<dbReference type="AlphaFoldDB" id="A0A4Z0PRP8"/>
<proteinExistence type="predicted"/>
<gene>
    <name evidence="7" type="ORF">E5J99_05190</name>
</gene>
<dbReference type="RefSeq" id="WP_135496663.1">
    <property type="nucleotide sequence ID" value="NZ_SRLD01000007.1"/>
</dbReference>
<dbReference type="InterPro" id="IPR052964">
    <property type="entry name" value="Sporulation_signal_mat"/>
</dbReference>
<dbReference type="GO" id="GO:0012505">
    <property type="term" value="C:endomembrane system"/>
    <property type="evidence" value="ECO:0007669"/>
    <property type="project" value="UniProtKB-SubCell"/>
</dbReference>
<keyword evidence="4 5" id="KW-0472">Membrane</keyword>
<dbReference type="OrthoDB" id="1260738at2"/>
<dbReference type="InterPro" id="IPR053934">
    <property type="entry name" value="HTTM_dom"/>
</dbReference>
<keyword evidence="2 5" id="KW-0812">Transmembrane</keyword>
<comment type="subcellular location">
    <subcellularLocation>
        <location evidence="1">Endomembrane system</location>
        <topology evidence="1">Multi-pass membrane protein</topology>
    </subcellularLocation>
</comment>
<name>A0A4Z0PRP8_9BACT</name>
<feature type="transmembrane region" description="Helical" evidence="5">
    <location>
        <begin position="85"/>
        <end position="114"/>
    </location>
</feature>
<organism evidence="7 8">
    <name type="scientific">Hymenobacter elongatus</name>
    <dbReference type="NCBI Taxonomy" id="877208"/>
    <lineage>
        <taxon>Bacteria</taxon>
        <taxon>Pseudomonadati</taxon>
        <taxon>Bacteroidota</taxon>
        <taxon>Cytophagia</taxon>
        <taxon>Cytophagales</taxon>
        <taxon>Hymenobacteraceae</taxon>
        <taxon>Hymenobacter</taxon>
    </lineage>
</organism>
<dbReference type="PANTHER" id="PTHR39535:SF2">
    <property type="entry name" value="HTTM DOMAIN-CONTAINING PROTEIN"/>
    <property type="match status" value="1"/>
</dbReference>
<dbReference type="EMBL" id="SRLD01000007">
    <property type="protein sequence ID" value="TGE18301.1"/>
    <property type="molecule type" value="Genomic_DNA"/>
</dbReference>
<dbReference type="InterPro" id="IPR011020">
    <property type="entry name" value="HTTM-like"/>
</dbReference>
<protein>
    <recommendedName>
        <fullName evidence="6">HTTM-like domain-containing protein</fullName>
    </recommendedName>
</protein>
<dbReference type="Pfam" id="PF05090">
    <property type="entry name" value="HTTM"/>
    <property type="match status" value="1"/>
</dbReference>
<feature type="transmembrane region" description="Helical" evidence="5">
    <location>
        <begin position="169"/>
        <end position="188"/>
    </location>
</feature>
<dbReference type="Proteomes" id="UP000297739">
    <property type="component" value="Unassembled WGS sequence"/>
</dbReference>
<evidence type="ECO:0000256" key="3">
    <source>
        <dbReference type="ARBA" id="ARBA00022989"/>
    </source>
</evidence>
<feature type="domain" description="HTTM-like" evidence="6">
    <location>
        <begin position="16"/>
        <end position="292"/>
    </location>
</feature>
<feature type="transmembrane region" description="Helical" evidence="5">
    <location>
        <begin position="21"/>
        <end position="43"/>
    </location>
</feature>
<sequence length="326" mass="37631">MNTEFSNSADLQGSPLSQARTLGLSIFRVILGVLVLKNCIFYFPMADALFGQNAIYDYGLYLKDMNSSLMHWLIFPFQAPFAPQAYLLIMTIFSALFILAIGGRGVGLILYLLILILKARNELILDGSDNVIQVTMPFLLLADSYEHFRYSDRKAGTTPSRWATWYQPVATLAAYGLLIQVCYVYFFTGMEKAQGKLWLNGTATYYTMRVEEFRATEWNVPLTANYFFVVLSTYFTLFWEQAFAFLVWFRKTKYYVLLCGVLLHVGIWLFMRIDNFSWIMLGTYFVFITNGEYRMLLDRTRELFVKAATLLPLPSAVQERITAWHS</sequence>
<reference evidence="7 8" key="1">
    <citation type="submission" date="2019-04" db="EMBL/GenBank/DDBJ databases">
        <authorList>
            <person name="Feng G."/>
            <person name="Zhang J."/>
            <person name="Zhu H."/>
        </authorList>
    </citation>
    <scope>NUCLEOTIDE SEQUENCE [LARGE SCALE GENOMIC DNA]</scope>
    <source>
        <strain evidence="7 8">JCM 17223</strain>
    </source>
</reference>
<dbReference type="SMART" id="SM00752">
    <property type="entry name" value="HTTM"/>
    <property type="match status" value="1"/>
</dbReference>
<keyword evidence="8" id="KW-1185">Reference proteome</keyword>
<evidence type="ECO:0000256" key="4">
    <source>
        <dbReference type="ARBA" id="ARBA00023136"/>
    </source>
</evidence>
<feature type="transmembrane region" description="Helical" evidence="5">
    <location>
        <begin position="226"/>
        <end position="247"/>
    </location>
</feature>
<evidence type="ECO:0000313" key="8">
    <source>
        <dbReference type="Proteomes" id="UP000297739"/>
    </source>
</evidence>
<evidence type="ECO:0000256" key="5">
    <source>
        <dbReference type="SAM" id="Phobius"/>
    </source>
</evidence>
<accession>A0A4Z0PRP8</accession>
<evidence type="ECO:0000256" key="2">
    <source>
        <dbReference type="ARBA" id="ARBA00022692"/>
    </source>
</evidence>
<evidence type="ECO:0000313" key="7">
    <source>
        <dbReference type="EMBL" id="TGE18301.1"/>
    </source>
</evidence>
<comment type="caution">
    <text evidence="7">The sequence shown here is derived from an EMBL/GenBank/DDBJ whole genome shotgun (WGS) entry which is preliminary data.</text>
</comment>